<sequence>MMIRWRDNSIRLIAFFMAVLLWVYVTNEQNPVSSHTYQVPLTVQGKPEGYVLSGLPGKVSIKAKIPRNLSATLRLSDFTAQVNLRGITEGEQQLPVQVTAPPGVEVIQVTPKVVRVAADKITQKNVPVTLNLKGEVARGLVQGKPVLQPQTITLEGPGKLLAGINHVGVAVDLSGVENDLVKEVTVQTGVKGVTASPSRVLVTVPVTSLPVKELPVRVELTGAPAEGYLVGEVAVLPATVQVTGPKQVIEALTEVNAQAVDISGVTKDVSREVGLVPPNGVISLQPKQVHIAVEIIPEVIEPQPDPEEEPEQENPENITGQ</sequence>
<dbReference type="PANTHER" id="PTHR37804">
    <property type="entry name" value="CDAA REGULATORY PROTEIN CDAR"/>
    <property type="match status" value="1"/>
</dbReference>
<comment type="caution">
    <text evidence="2">The sequence shown here is derived from an EMBL/GenBank/DDBJ whole genome shotgun (WGS) entry which is preliminary data.</text>
</comment>
<dbReference type="Pfam" id="PF07949">
    <property type="entry name" value="YbbR"/>
    <property type="match status" value="3"/>
</dbReference>
<accession>A0A9D2WQ66</accession>
<keyword evidence="3" id="KW-1185">Reference proteome</keyword>
<evidence type="ECO:0000256" key="1">
    <source>
        <dbReference type="SAM" id="MobiDB-lite"/>
    </source>
</evidence>
<dbReference type="CDD" id="cd20206">
    <property type="entry name" value="YbbR"/>
    <property type="match status" value="1"/>
</dbReference>
<dbReference type="Gene3D" id="2.170.120.30">
    <property type="match status" value="1"/>
</dbReference>
<dbReference type="AlphaFoldDB" id="A0A9D2WQ66"/>
<dbReference type="EMBL" id="LSRS01000003">
    <property type="protein sequence ID" value="KAF1085068.1"/>
    <property type="molecule type" value="Genomic_DNA"/>
</dbReference>
<evidence type="ECO:0000313" key="2">
    <source>
        <dbReference type="EMBL" id="KAF1085068.1"/>
    </source>
</evidence>
<evidence type="ECO:0000313" key="3">
    <source>
        <dbReference type="Proteomes" id="UP000798488"/>
    </source>
</evidence>
<dbReference type="Gene3D" id="2.170.120.40">
    <property type="entry name" value="YbbR-like domain"/>
    <property type="match status" value="2"/>
</dbReference>
<dbReference type="RefSeq" id="WP_161821586.1">
    <property type="nucleotide sequence ID" value="NZ_LSRS01000003.1"/>
</dbReference>
<feature type="compositionally biased region" description="Acidic residues" evidence="1">
    <location>
        <begin position="304"/>
        <end position="314"/>
    </location>
</feature>
<reference evidence="2" key="1">
    <citation type="submission" date="2016-02" db="EMBL/GenBank/DDBJ databases">
        <title>Draft Genome Sequence of Sporotomaculum syntrophicum Strain FB, a Syntrophic Benzoate Degrader.</title>
        <authorList>
            <person name="Nobu M.K."/>
            <person name="Narihiro T."/>
            <person name="Qiu Y.-L."/>
            <person name="Ohashi A."/>
            <person name="Liu W.-T."/>
            <person name="Yuji S."/>
        </authorList>
    </citation>
    <scope>NUCLEOTIDE SEQUENCE</scope>
    <source>
        <strain evidence="2">FB</strain>
    </source>
</reference>
<dbReference type="InterPro" id="IPR012505">
    <property type="entry name" value="YbbR"/>
</dbReference>
<organism evidence="2 3">
    <name type="scientific">Sporotomaculum syntrophicum</name>
    <dbReference type="NCBI Taxonomy" id="182264"/>
    <lineage>
        <taxon>Bacteria</taxon>
        <taxon>Bacillati</taxon>
        <taxon>Bacillota</taxon>
        <taxon>Clostridia</taxon>
        <taxon>Eubacteriales</taxon>
        <taxon>Desulfallaceae</taxon>
        <taxon>Sporotomaculum</taxon>
    </lineage>
</organism>
<gene>
    <name evidence="2" type="ORF">SPSYN_01204</name>
</gene>
<proteinExistence type="predicted"/>
<name>A0A9D2WQ66_9FIRM</name>
<dbReference type="OrthoDB" id="2111604at2"/>
<protein>
    <submittedName>
        <fullName evidence="2">YbbR-like protein</fullName>
    </submittedName>
</protein>
<dbReference type="InterPro" id="IPR053154">
    <property type="entry name" value="c-di-AMP_regulator"/>
</dbReference>
<feature type="region of interest" description="Disordered" evidence="1">
    <location>
        <begin position="299"/>
        <end position="321"/>
    </location>
</feature>
<dbReference type="Proteomes" id="UP000798488">
    <property type="component" value="Unassembled WGS sequence"/>
</dbReference>
<dbReference type="PANTHER" id="PTHR37804:SF1">
    <property type="entry name" value="CDAA REGULATORY PROTEIN CDAR"/>
    <property type="match status" value="1"/>
</dbReference>